<dbReference type="AlphaFoldDB" id="Q7UNT2"/>
<dbReference type="EnsemblBacteria" id="CAD75336">
    <property type="protein sequence ID" value="CAD75336"/>
    <property type="gene ID" value="RB7395"/>
</dbReference>
<protein>
    <submittedName>
        <fullName evidence="2">Similar to transcription factor SP1</fullName>
    </submittedName>
</protein>
<organism evidence="2 3">
    <name type="scientific">Rhodopirellula baltica (strain DSM 10527 / NCIMB 13988 / SH1)</name>
    <dbReference type="NCBI Taxonomy" id="243090"/>
    <lineage>
        <taxon>Bacteria</taxon>
        <taxon>Pseudomonadati</taxon>
        <taxon>Planctomycetota</taxon>
        <taxon>Planctomycetia</taxon>
        <taxon>Pirellulales</taxon>
        <taxon>Pirellulaceae</taxon>
        <taxon>Rhodopirellula</taxon>
    </lineage>
</organism>
<evidence type="ECO:0000313" key="3">
    <source>
        <dbReference type="Proteomes" id="UP000001025"/>
    </source>
</evidence>
<feature type="compositionally biased region" description="Polar residues" evidence="1">
    <location>
        <begin position="68"/>
        <end position="77"/>
    </location>
</feature>
<feature type="compositionally biased region" description="Basic and acidic residues" evidence="1">
    <location>
        <begin position="110"/>
        <end position="131"/>
    </location>
</feature>
<gene>
    <name evidence="2" type="ordered locus">RB7395</name>
</gene>
<keyword evidence="3" id="KW-1185">Reference proteome</keyword>
<name>Q7UNT2_RHOBA</name>
<feature type="region of interest" description="Disordered" evidence="1">
    <location>
        <begin position="1"/>
        <end position="82"/>
    </location>
</feature>
<sequence>MEFESRTANDTPAPLEVQRKVCGRQAVRSSHPWEARAGRHLGLHGVYSDCTEPRRDRDHSGGERSRSPRNQQDQAQSFGRRLFGHRVVRRDCGCRQCRQLQGRGSSQSTGRERPSQRQHQDIVRRTRSLDR</sequence>
<evidence type="ECO:0000256" key="1">
    <source>
        <dbReference type="SAM" id="MobiDB-lite"/>
    </source>
</evidence>
<accession>Q7UNT2</accession>
<dbReference type="Proteomes" id="UP000001025">
    <property type="component" value="Chromosome"/>
</dbReference>
<feature type="compositionally biased region" description="Polar residues" evidence="1">
    <location>
        <begin position="99"/>
        <end position="109"/>
    </location>
</feature>
<dbReference type="KEGG" id="rba:RB7395"/>
<dbReference type="HOGENOM" id="CLU_1925923_0_0_0"/>
<dbReference type="InParanoid" id="Q7UNT2"/>
<evidence type="ECO:0000313" key="2">
    <source>
        <dbReference type="EMBL" id="CAD75336.1"/>
    </source>
</evidence>
<feature type="compositionally biased region" description="Basic and acidic residues" evidence="1">
    <location>
        <begin position="51"/>
        <end position="66"/>
    </location>
</feature>
<dbReference type="EMBL" id="BX294146">
    <property type="protein sequence ID" value="CAD75336.1"/>
    <property type="molecule type" value="Genomic_DNA"/>
</dbReference>
<feature type="region of interest" description="Disordered" evidence="1">
    <location>
        <begin position="99"/>
        <end position="131"/>
    </location>
</feature>
<proteinExistence type="predicted"/>
<reference evidence="2 3" key="1">
    <citation type="journal article" date="2003" name="Proc. Natl. Acad. Sci. U.S.A.">
        <title>Complete genome sequence of the marine planctomycete Pirellula sp. strain 1.</title>
        <authorList>
            <person name="Gloeckner F.O."/>
            <person name="Kube M."/>
            <person name="Bauer M."/>
            <person name="Teeling H."/>
            <person name="Lombardot T."/>
            <person name="Ludwig W."/>
            <person name="Gade D."/>
            <person name="Beck A."/>
            <person name="Borzym K."/>
            <person name="Heitmann K."/>
            <person name="Rabus R."/>
            <person name="Schlesner H."/>
            <person name="Amann R."/>
            <person name="Reinhardt R."/>
        </authorList>
    </citation>
    <scope>NUCLEOTIDE SEQUENCE [LARGE SCALE GENOMIC DNA]</scope>
    <source>
        <strain evidence="3">DSM 10527 / NCIMB 13988 / SH1</strain>
    </source>
</reference>